<evidence type="ECO:0000313" key="1">
    <source>
        <dbReference type="EMBL" id="GLH75019.1"/>
    </source>
</evidence>
<protein>
    <recommendedName>
        <fullName evidence="3">Alginate export domain-containing protein</fullName>
    </recommendedName>
</protein>
<keyword evidence="2" id="KW-1185">Reference proteome</keyword>
<organism evidence="1 2">
    <name type="scientific">Geothrix limicola</name>
    <dbReference type="NCBI Taxonomy" id="2927978"/>
    <lineage>
        <taxon>Bacteria</taxon>
        <taxon>Pseudomonadati</taxon>
        <taxon>Acidobacteriota</taxon>
        <taxon>Holophagae</taxon>
        <taxon>Holophagales</taxon>
        <taxon>Holophagaceae</taxon>
        <taxon>Geothrix</taxon>
    </lineage>
</organism>
<name>A0ABQ5QKC6_9BACT</name>
<dbReference type="Pfam" id="PF11383">
    <property type="entry name" value="DUF3187"/>
    <property type="match status" value="1"/>
</dbReference>
<evidence type="ECO:0000313" key="2">
    <source>
        <dbReference type="Proteomes" id="UP001165069"/>
    </source>
</evidence>
<sequence>MTLINLSFRVFKSSFPLILGFATCGLRAQETPRPNRVAWFEGFPEPQPQGVTELALEATSQMLRPDLERTSDGRSFARLDGEEWQLTGDWAMKAGSSRINVRARLASRSGGIADQAMWNWHQMFNLPQGGREDAPKNRLAYHLERDGRVVGDLSKPGVTLMDLDVAWVRPFGTADAGGRIGASIQLPTGKQSDFSGDGGTDGLIGGALWRRFGRWKVFAQAERVMLGLPEHSPLRAVLGQTSFNRAWTSLAWQGEGPGLISGLGLEISLGYAGSPYRTGLNRLDRAGWQQHWTFRHTRLPRWRFGFSEEAGSFTAPDISAFTAYRFGDR</sequence>
<comment type="caution">
    <text evidence="1">The sequence shown here is derived from an EMBL/GenBank/DDBJ whole genome shotgun (WGS) entry which is preliminary data.</text>
</comment>
<dbReference type="InterPro" id="IPR021523">
    <property type="entry name" value="DUF3187"/>
</dbReference>
<accession>A0ABQ5QKC6</accession>
<reference evidence="1 2" key="1">
    <citation type="journal article" date="2023" name="Antonie Van Leeuwenhoek">
        <title>Mesoterricola silvestris gen. nov., sp. nov., Mesoterricola sediminis sp. nov., Geothrix oryzae sp. nov., Geothrix edaphica sp. nov., Geothrix rubra sp. nov., and Geothrix limicola sp. nov., six novel members of Acidobacteriota isolated from soils.</title>
        <authorList>
            <person name="Itoh H."/>
            <person name="Sugisawa Y."/>
            <person name="Mise K."/>
            <person name="Xu Z."/>
            <person name="Kuniyasu M."/>
            <person name="Ushijima N."/>
            <person name="Kawano K."/>
            <person name="Kobayashi E."/>
            <person name="Shiratori Y."/>
            <person name="Masuda Y."/>
            <person name="Senoo K."/>
        </authorList>
    </citation>
    <scope>NUCLEOTIDE SEQUENCE [LARGE SCALE GENOMIC DNA]</scope>
    <source>
        <strain evidence="1 2">Red804</strain>
    </source>
</reference>
<evidence type="ECO:0008006" key="3">
    <source>
        <dbReference type="Google" id="ProtNLM"/>
    </source>
</evidence>
<dbReference type="Proteomes" id="UP001165069">
    <property type="component" value="Unassembled WGS sequence"/>
</dbReference>
<proteinExistence type="predicted"/>
<dbReference type="EMBL" id="BSDE01000010">
    <property type="protein sequence ID" value="GLH75019.1"/>
    <property type="molecule type" value="Genomic_DNA"/>
</dbReference>
<gene>
    <name evidence="1" type="ORF">GETHLI_35220</name>
</gene>